<dbReference type="AlphaFoldDB" id="A0A832EJ06"/>
<evidence type="ECO:0000256" key="7">
    <source>
        <dbReference type="SAM" id="Phobius"/>
    </source>
</evidence>
<name>A0A832EJ06_9BACT</name>
<feature type="transmembrane region" description="Helical" evidence="7">
    <location>
        <begin position="269"/>
        <end position="291"/>
    </location>
</feature>
<keyword evidence="4 7" id="KW-1133">Transmembrane helix</keyword>
<dbReference type="GO" id="GO:0022857">
    <property type="term" value="F:transmembrane transporter activity"/>
    <property type="evidence" value="ECO:0007669"/>
    <property type="project" value="InterPro"/>
</dbReference>
<dbReference type="PROSITE" id="PS50850">
    <property type="entry name" value="MFS"/>
    <property type="match status" value="1"/>
</dbReference>
<dbReference type="EMBL" id="DSTK01000013">
    <property type="protein sequence ID" value="HFK96503.1"/>
    <property type="molecule type" value="Genomic_DNA"/>
</dbReference>
<comment type="caution">
    <text evidence="9">The sequence shown here is derived from an EMBL/GenBank/DDBJ whole genome shotgun (WGS) entry which is preliminary data.</text>
</comment>
<dbReference type="InterPro" id="IPR020846">
    <property type="entry name" value="MFS_dom"/>
</dbReference>
<feature type="domain" description="Major facilitator superfamily (MFS) profile" evidence="8">
    <location>
        <begin position="1"/>
        <end position="414"/>
    </location>
</feature>
<keyword evidence="3 7" id="KW-0812">Transmembrane</keyword>
<feature type="transmembrane region" description="Helical" evidence="7">
    <location>
        <begin position="161"/>
        <end position="178"/>
    </location>
</feature>
<keyword evidence="2" id="KW-1003">Cell membrane</keyword>
<feature type="compositionally biased region" description="Basic and acidic residues" evidence="6">
    <location>
        <begin position="194"/>
        <end position="207"/>
    </location>
</feature>
<dbReference type="InterPro" id="IPR011701">
    <property type="entry name" value="MFS"/>
</dbReference>
<evidence type="ECO:0000256" key="1">
    <source>
        <dbReference type="ARBA" id="ARBA00004651"/>
    </source>
</evidence>
<feature type="transmembrane region" description="Helical" evidence="7">
    <location>
        <begin position="45"/>
        <end position="66"/>
    </location>
</feature>
<dbReference type="PANTHER" id="PTHR43124:SF3">
    <property type="entry name" value="CHLORAMPHENICOL EFFLUX PUMP RV0191"/>
    <property type="match status" value="1"/>
</dbReference>
<dbReference type="PANTHER" id="PTHR43124">
    <property type="entry name" value="PURINE EFFLUX PUMP PBUE"/>
    <property type="match status" value="1"/>
</dbReference>
<feature type="transmembrane region" description="Helical" evidence="7">
    <location>
        <begin position="358"/>
        <end position="380"/>
    </location>
</feature>
<evidence type="ECO:0000256" key="3">
    <source>
        <dbReference type="ARBA" id="ARBA00022692"/>
    </source>
</evidence>
<reference evidence="9" key="1">
    <citation type="journal article" date="2020" name="mSystems">
        <title>Genome- and Community-Level Interaction Insights into Carbon Utilization and Element Cycling Functions of Hydrothermarchaeota in Hydrothermal Sediment.</title>
        <authorList>
            <person name="Zhou Z."/>
            <person name="Liu Y."/>
            <person name="Xu W."/>
            <person name="Pan J."/>
            <person name="Luo Z.H."/>
            <person name="Li M."/>
        </authorList>
    </citation>
    <scope>NUCLEOTIDE SEQUENCE [LARGE SCALE GENOMIC DNA]</scope>
    <source>
        <strain evidence="9">SpSt-456</strain>
    </source>
</reference>
<dbReference type="InterPro" id="IPR050189">
    <property type="entry name" value="MFS_Efflux_Transporters"/>
</dbReference>
<organism evidence="9">
    <name type="scientific">Desulfacinum infernum</name>
    <dbReference type="NCBI Taxonomy" id="35837"/>
    <lineage>
        <taxon>Bacteria</taxon>
        <taxon>Pseudomonadati</taxon>
        <taxon>Thermodesulfobacteriota</taxon>
        <taxon>Syntrophobacteria</taxon>
        <taxon>Syntrophobacterales</taxon>
        <taxon>Syntrophobacteraceae</taxon>
        <taxon>Desulfacinum</taxon>
    </lineage>
</organism>
<feature type="transmembrane region" description="Helical" evidence="7">
    <location>
        <begin position="323"/>
        <end position="346"/>
    </location>
</feature>
<evidence type="ECO:0000313" key="9">
    <source>
        <dbReference type="EMBL" id="HFK96503.1"/>
    </source>
</evidence>
<evidence type="ECO:0000259" key="8">
    <source>
        <dbReference type="PROSITE" id="PS50850"/>
    </source>
</evidence>
<feature type="transmembrane region" description="Helical" evidence="7">
    <location>
        <begin position="386"/>
        <end position="407"/>
    </location>
</feature>
<keyword evidence="5 7" id="KW-0472">Membrane</keyword>
<dbReference type="SUPFAM" id="SSF103473">
    <property type="entry name" value="MFS general substrate transporter"/>
    <property type="match status" value="1"/>
</dbReference>
<feature type="transmembrane region" description="Helical" evidence="7">
    <location>
        <begin position="298"/>
        <end position="317"/>
    </location>
</feature>
<feature type="region of interest" description="Disordered" evidence="6">
    <location>
        <begin position="191"/>
        <end position="219"/>
    </location>
</feature>
<dbReference type="InterPro" id="IPR036259">
    <property type="entry name" value="MFS_trans_sf"/>
</dbReference>
<comment type="subcellular location">
    <subcellularLocation>
        <location evidence="1">Cell membrane</location>
        <topology evidence="1">Multi-pass membrane protein</topology>
    </subcellularLocation>
</comment>
<evidence type="ECO:0000256" key="4">
    <source>
        <dbReference type="ARBA" id="ARBA00022989"/>
    </source>
</evidence>
<evidence type="ECO:0000256" key="5">
    <source>
        <dbReference type="ARBA" id="ARBA00023136"/>
    </source>
</evidence>
<dbReference type="Gene3D" id="1.20.1250.20">
    <property type="entry name" value="MFS general substrate transporter like domains"/>
    <property type="match status" value="1"/>
</dbReference>
<dbReference type="GO" id="GO:0005886">
    <property type="term" value="C:plasma membrane"/>
    <property type="evidence" value="ECO:0007669"/>
    <property type="project" value="UniProtKB-SubCell"/>
</dbReference>
<gene>
    <name evidence="9" type="ORF">ENS06_04145</name>
</gene>
<evidence type="ECO:0000256" key="2">
    <source>
        <dbReference type="ARBA" id="ARBA00022475"/>
    </source>
</evidence>
<sequence length="424" mass="45182">MFLGMPPSRWWVLIFSRLWLNAGVRLAYPFLPTIARGLGIGMEQAGFLVAARSFVGLSGIAFGFLSEKKGEKVGLLVGLAFFSLGGLSIGLYRTYPWVLAGFILMGLAHAVYNPAVQSYVSAHVPYAGRARALGLLESSWSMGWFVGMPVGGFLIARYGWHVPYGALGLIGIVLFLATTRLPAAPLDSGTAFDPCRRRPEPSRKMPETKTPNPVPPIGQAARTDANAAPHRRLWPALGVTFFALFANESLMLVYGAWMEARFDVGIGSLGLLSTVIGFMELGAELSVALIVDRLGKKRALAAGLLGAAAGYACLLAAPTSLGASIAVFAMIAYFFEFTVVSSFPYVSELNPNARGRWLSANYSLMVAGRVAGALTGPWLWEHTHSLHGHTALGLLATGAALAFLGIAPNPDGTEKRACEGENHP</sequence>
<feature type="transmembrane region" description="Helical" evidence="7">
    <location>
        <begin position="132"/>
        <end position="155"/>
    </location>
</feature>
<dbReference type="Pfam" id="PF07690">
    <property type="entry name" value="MFS_1"/>
    <property type="match status" value="2"/>
</dbReference>
<proteinExistence type="predicted"/>
<feature type="transmembrane region" description="Helical" evidence="7">
    <location>
        <begin position="233"/>
        <end position="257"/>
    </location>
</feature>
<protein>
    <submittedName>
        <fullName evidence="9">MFS transporter</fullName>
    </submittedName>
</protein>
<feature type="transmembrane region" description="Helical" evidence="7">
    <location>
        <begin position="98"/>
        <end position="120"/>
    </location>
</feature>
<accession>A0A832EJ06</accession>
<feature type="transmembrane region" description="Helical" evidence="7">
    <location>
        <begin position="73"/>
        <end position="92"/>
    </location>
</feature>
<evidence type="ECO:0000256" key="6">
    <source>
        <dbReference type="SAM" id="MobiDB-lite"/>
    </source>
</evidence>